<dbReference type="AlphaFoldDB" id="A0A6J5CQM6"/>
<evidence type="ECO:0000313" key="1">
    <source>
        <dbReference type="EMBL" id="CAB3741297.1"/>
    </source>
</evidence>
<gene>
    <name evidence="1" type="ORF">LMG24238_06742</name>
</gene>
<sequence>MEKRTDNALEDEILRAAKRRYQEESRELVRSGARTQESMLFIPLDLVRASEFRRGTDEF</sequence>
<dbReference type="EMBL" id="CADIKC010000014">
    <property type="protein sequence ID" value="CAB3741297.1"/>
    <property type="molecule type" value="Genomic_DNA"/>
</dbReference>
<proteinExistence type="predicted"/>
<reference evidence="1 2" key="1">
    <citation type="submission" date="2020-04" db="EMBL/GenBank/DDBJ databases">
        <authorList>
            <person name="De Canck E."/>
        </authorList>
    </citation>
    <scope>NUCLEOTIDE SEQUENCE [LARGE SCALE GENOMIC DNA]</scope>
    <source>
        <strain evidence="1 2">LMG 24238</strain>
    </source>
</reference>
<evidence type="ECO:0000313" key="2">
    <source>
        <dbReference type="Proteomes" id="UP000494255"/>
    </source>
</evidence>
<keyword evidence="2" id="KW-1185">Reference proteome</keyword>
<accession>A0A6J5CQM6</accession>
<protein>
    <submittedName>
        <fullName evidence="1">Uncharacterized protein</fullName>
    </submittedName>
</protein>
<organism evidence="1 2">
    <name type="scientific">Paraburkholderia sediminicola</name>
    <dbReference type="NCBI Taxonomy" id="458836"/>
    <lineage>
        <taxon>Bacteria</taxon>
        <taxon>Pseudomonadati</taxon>
        <taxon>Pseudomonadota</taxon>
        <taxon>Betaproteobacteria</taxon>
        <taxon>Burkholderiales</taxon>
        <taxon>Burkholderiaceae</taxon>
        <taxon>Paraburkholderia</taxon>
    </lineage>
</organism>
<dbReference type="Proteomes" id="UP000494255">
    <property type="component" value="Unassembled WGS sequence"/>
</dbReference>
<name>A0A6J5CQM6_9BURK</name>